<evidence type="ECO:0000313" key="1">
    <source>
        <dbReference type="EMBL" id="MBO0453409.1"/>
    </source>
</evidence>
<accession>A0ABS3HIZ8</accession>
<gene>
    <name evidence="1" type="ORF">JZO85_14175</name>
</gene>
<keyword evidence="2" id="KW-1185">Reference proteome</keyword>
<name>A0ABS3HIZ8_9ENTE</name>
<protein>
    <submittedName>
        <fullName evidence="1">Uncharacterized protein</fullName>
    </submittedName>
</protein>
<reference evidence="1 2" key="1">
    <citation type="submission" date="2021-03" db="EMBL/GenBank/DDBJ databases">
        <title>Enterococcal diversity collection.</title>
        <authorList>
            <person name="Gilmore M.S."/>
            <person name="Schwartzman J."/>
            <person name="Van Tyne D."/>
            <person name="Martin M."/>
            <person name="Earl A.M."/>
            <person name="Manson A.L."/>
            <person name="Straub T."/>
            <person name="Salamzade R."/>
            <person name="Saavedra J."/>
            <person name="Lebreton F."/>
            <person name="Prichula J."/>
            <person name="Schaufler K."/>
            <person name="Gaca A."/>
            <person name="Sgardioli B."/>
            <person name="Wagenaar J."/>
            <person name="Strong T."/>
        </authorList>
    </citation>
    <scope>NUCLEOTIDE SEQUENCE [LARGE SCALE GENOMIC DNA]</scope>
    <source>
        <strain evidence="1 2">MJM16</strain>
    </source>
</reference>
<dbReference type="Proteomes" id="UP000664495">
    <property type="component" value="Unassembled WGS sequence"/>
</dbReference>
<dbReference type="EMBL" id="JAFLVR010000032">
    <property type="protein sequence ID" value="MBO0453409.1"/>
    <property type="molecule type" value="Genomic_DNA"/>
</dbReference>
<feature type="non-terminal residue" evidence="1">
    <location>
        <position position="1"/>
    </location>
</feature>
<organism evidence="1 2">
    <name type="scientific">Candidatus Enterococcus murrayae</name>
    <dbReference type="NCBI Taxonomy" id="2815321"/>
    <lineage>
        <taxon>Bacteria</taxon>
        <taxon>Bacillati</taxon>
        <taxon>Bacillota</taxon>
        <taxon>Bacilli</taxon>
        <taxon>Lactobacillales</taxon>
        <taxon>Enterococcaceae</taxon>
        <taxon>Enterococcus</taxon>
    </lineage>
</organism>
<proteinExistence type="predicted"/>
<comment type="caution">
    <text evidence="1">The sequence shown here is derived from an EMBL/GenBank/DDBJ whole genome shotgun (WGS) entry which is preliminary data.</text>
</comment>
<sequence length="59" mass="7209">ERPLDYLMLPNTPFSHSLSKRVRLTKFSIPFGHLIRRYRKTYWLHVYKKLDANDFTLID</sequence>
<evidence type="ECO:0000313" key="2">
    <source>
        <dbReference type="Proteomes" id="UP000664495"/>
    </source>
</evidence>